<dbReference type="InterPro" id="IPR017907">
    <property type="entry name" value="Znf_RING_CS"/>
</dbReference>
<evidence type="ECO:0000259" key="8">
    <source>
        <dbReference type="PROSITE" id="PS51192"/>
    </source>
</evidence>
<evidence type="ECO:0000256" key="6">
    <source>
        <dbReference type="ARBA" id="ARBA00022840"/>
    </source>
</evidence>
<gene>
    <name evidence="9" type="ORF">pneo_cds_198</name>
</gene>
<dbReference type="InterPro" id="IPR001650">
    <property type="entry name" value="Helicase_C-like"/>
</dbReference>
<evidence type="ECO:0000256" key="5">
    <source>
        <dbReference type="ARBA" id="ARBA00022833"/>
    </source>
</evidence>
<dbReference type="PROSITE" id="PS51192">
    <property type="entry name" value="HELICASE_ATP_BIND_1"/>
    <property type="match status" value="1"/>
</dbReference>
<dbReference type="Pfam" id="PF00176">
    <property type="entry name" value="SNF2-rel_dom"/>
    <property type="match status" value="1"/>
</dbReference>
<feature type="region of interest" description="Disordered" evidence="7">
    <location>
        <begin position="604"/>
        <end position="629"/>
    </location>
</feature>
<keyword evidence="6" id="KW-0067">ATP-binding</keyword>
<evidence type="ECO:0000256" key="7">
    <source>
        <dbReference type="SAM" id="MobiDB-lite"/>
    </source>
</evidence>
<dbReference type="Proteomes" id="UP000249287">
    <property type="component" value="Segment"/>
</dbReference>
<feature type="region of interest" description="Disordered" evidence="7">
    <location>
        <begin position="730"/>
        <end position="762"/>
    </location>
</feature>
<dbReference type="GO" id="GO:0008270">
    <property type="term" value="F:zinc ion binding"/>
    <property type="evidence" value="ECO:0007669"/>
    <property type="project" value="UniProtKB-KW"/>
</dbReference>
<dbReference type="EMBL" id="MG011690">
    <property type="protein sequence ID" value="AVK75805.1"/>
    <property type="molecule type" value="Genomic_DNA"/>
</dbReference>
<dbReference type="KEGG" id="vg:36842128"/>
<proteinExistence type="predicted"/>
<keyword evidence="3" id="KW-0863">Zinc-finger</keyword>
<dbReference type="InterPro" id="IPR000330">
    <property type="entry name" value="SNF2_N"/>
</dbReference>
<keyword evidence="2" id="KW-0547">Nucleotide-binding</keyword>
<dbReference type="PANTHER" id="PTHR45626">
    <property type="entry name" value="TRANSCRIPTION TERMINATION FACTOR 2-RELATED"/>
    <property type="match status" value="1"/>
</dbReference>
<dbReference type="SMART" id="SM00487">
    <property type="entry name" value="DEXDc"/>
    <property type="match status" value="1"/>
</dbReference>
<evidence type="ECO:0000256" key="3">
    <source>
        <dbReference type="ARBA" id="ARBA00022771"/>
    </source>
</evidence>
<evidence type="ECO:0000256" key="4">
    <source>
        <dbReference type="ARBA" id="ARBA00022801"/>
    </source>
</evidence>
<evidence type="ECO:0000313" key="9">
    <source>
        <dbReference type="EMBL" id="AVK75805.1"/>
    </source>
</evidence>
<dbReference type="InterPro" id="IPR049730">
    <property type="entry name" value="SNF2/RAD54-like_C"/>
</dbReference>
<keyword evidence="4" id="KW-0378">Hydrolase</keyword>
<dbReference type="GO" id="GO:0008094">
    <property type="term" value="F:ATP-dependent activity, acting on DNA"/>
    <property type="evidence" value="ECO:0007669"/>
    <property type="project" value="TreeGrafter"/>
</dbReference>
<reference evidence="9" key="1">
    <citation type="journal article" date="2018" name="Nat. Commun.">
        <title>Diversity and evolution of the emerging Pandoraviridae family.</title>
        <authorList>
            <person name="Legendre M."/>
            <person name="Fabre E."/>
            <person name="Poirot O."/>
            <person name="Jeudy S."/>
            <person name="Lartigue A."/>
            <person name="Alempic J.M."/>
            <person name="Beucher L."/>
            <person name="Philippe N."/>
            <person name="Bertaux L."/>
            <person name="Christo-Foroux E."/>
            <person name="Labadie K."/>
            <person name="Coute Y."/>
            <person name="Abergel C."/>
            <person name="Claverie J.M."/>
        </authorList>
    </citation>
    <scope>NUCLEOTIDE SEQUENCE [LARGE SCALE GENOMIC DNA]</scope>
    <source>
        <strain evidence="9">Neocaledonia</strain>
    </source>
</reference>
<sequence>MDQRTHDESADHGGACNVQRLHGLATTLLPHQVEAVEWMRSRERASCPGGGVLADDMGMGKTLDCIALVVSTPTTTTTETDGESPRRGMSPALPRKAHAFVGDICVTSSATLVVAPLCLLDQWRLQIARHTESRARALIYHGAGRQAALARFLRKEPGHPLVMGQVVGAADDRAPPARVDDVQCAKDATDEQSTSHNSAQFVLTTYEIVQREHARHRGHCYRHPQHGSRDTRGPLGGYHGQTDSEALSNVFDVLWFRVVLDEAHRIRTPGSAIHDAVLALRAPRRWCVTGTPYNNSCRDLQALARFVGVAPYRDGAWWETSPGGPEPSTDGRVERWTRQFVLMRDKRIVLKDTLPACTASSMRVRMDSAERVFYNDLVRSALRAYGAFAAAPPKDRAKPRMFGAVLAWVGRLRQACNHPLLAMGRGWRDGTAQNSRCGCCARPADDDPAGGGPGIMASCGHRLCALCAPGTADDVPSSSRAGSSCLACAAVARWNADADPARPRPSTKMRALVDYCARALASDSTARIVVFSQWTACLDLAEGFLRDAKIASVRYDGDVSGIARRASILATFSASSAHPLDNASQRRAASVDKDNDGRDVRMSSFIDRSHGSDGSSNNNDNNNDNNTRSRRMTLRSGTMVGAPESARVLLASLHCAGVGLDLSAANHVVLVDAWYNPFIEKQACDRVHRIGQTREVKVLRLLAASTVEADVARIQARKLREAAKLGLGPHDVIRPAATPPTTTTPNGREQSPSSSLGDAASDDARLALSETDIHEIFRRAMSRCRLRPVPVAPTGPRAASTVIVTTGKRKRE</sequence>
<dbReference type="Gene3D" id="3.40.50.10810">
    <property type="entry name" value="Tandem AAA-ATPase domain"/>
    <property type="match status" value="1"/>
</dbReference>
<dbReference type="GO" id="GO:0005524">
    <property type="term" value="F:ATP binding"/>
    <property type="evidence" value="ECO:0007669"/>
    <property type="project" value="UniProtKB-KW"/>
</dbReference>
<feature type="compositionally biased region" description="Low complexity" evidence="7">
    <location>
        <begin position="612"/>
        <end position="626"/>
    </location>
</feature>
<dbReference type="Pfam" id="PF00271">
    <property type="entry name" value="Helicase_C"/>
    <property type="match status" value="1"/>
</dbReference>
<dbReference type="GO" id="GO:0006281">
    <property type="term" value="P:DNA repair"/>
    <property type="evidence" value="ECO:0007669"/>
    <property type="project" value="TreeGrafter"/>
</dbReference>
<dbReference type="InterPro" id="IPR038718">
    <property type="entry name" value="SNF2-like_sf"/>
</dbReference>
<evidence type="ECO:0000256" key="1">
    <source>
        <dbReference type="ARBA" id="ARBA00022723"/>
    </source>
</evidence>
<evidence type="ECO:0000256" key="2">
    <source>
        <dbReference type="ARBA" id="ARBA00022741"/>
    </source>
</evidence>
<dbReference type="InterPro" id="IPR050628">
    <property type="entry name" value="SNF2_RAD54_helicase_TF"/>
</dbReference>
<feature type="compositionally biased region" description="Low complexity" evidence="7">
    <location>
        <begin position="735"/>
        <end position="759"/>
    </location>
</feature>
<dbReference type="GO" id="GO:0016787">
    <property type="term" value="F:hydrolase activity"/>
    <property type="evidence" value="ECO:0007669"/>
    <property type="project" value="UniProtKB-KW"/>
</dbReference>
<feature type="domain" description="Helicase ATP-binding" evidence="8">
    <location>
        <begin position="42"/>
        <end position="310"/>
    </location>
</feature>
<dbReference type="CDD" id="cd18008">
    <property type="entry name" value="DEXDc_SHPRH-like"/>
    <property type="match status" value="1"/>
</dbReference>
<organism evidence="9">
    <name type="scientific">Pandoravirus neocaledonia</name>
    <dbReference type="NCBI Taxonomy" id="2107708"/>
    <lineage>
        <taxon>Viruses</taxon>
        <taxon>Pandoravirus</taxon>
    </lineage>
</organism>
<dbReference type="InterPro" id="IPR014001">
    <property type="entry name" value="Helicase_ATP-bd"/>
</dbReference>
<protein>
    <submittedName>
        <fullName evidence="9">SNF2 family DNA dependent ATPase</fullName>
    </submittedName>
</protein>
<dbReference type="Gene3D" id="3.40.50.300">
    <property type="entry name" value="P-loop containing nucleotide triphosphate hydrolases"/>
    <property type="match status" value="1"/>
</dbReference>
<dbReference type="GeneID" id="36842128"/>
<accession>A0A2U7UBS2</accession>
<name>A0A2U7UBS2_9VIRU</name>
<dbReference type="SUPFAM" id="SSF52540">
    <property type="entry name" value="P-loop containing nucleoside triphosphate hydrolases"/>
    <property type="match status" value="2"/>
</dbReference>
<keyword evidence="1" id="KW-0479">Metal-binding</keyword>
<dbReference type="PROSITE" id="PS00518">
    <property type="entry name" value="ZF_RING_1"/>
    <property type="match status" value="1"/>
</dbReference>
<keyword evidence="5" id="KW-0862">Zinc</keyword>
<dbReference type="RefSeq" id="YP_009481808.1">
    <property type="nucleotide sequence ID" value="NC_037666.1"/>
</dbReference>
<dbReference type="CDD" id="cd18793">
    <property type="entry name" value="SF2_C_SNF"/>
    <property type="match status" value="1"/>
</dbReference>
<dbReference type="SMART" id="SM00490">
    <property type="entry name" value="HELICc"/>
    <property type="match status" value="1"/>
</dbReference>
<dbReference type="InterPro" id="IPR027417">
    <property type="entry name" value="P-loop_NTPase"/>
</dbReference>